<dbReference type="PANTHER" id="PTHR47429">
    <property type="entry name" value="PROTEIN TWIN LOV 1"/>
    <property type="match status" value="1"/>
</dbReference>
<feature type="domain" description="PAS" evidence="7">
    <location>
        <begin position="149"/>
        <end position="222"/>
    </location>
</feature>
<dbReference type="InterPro" id="IPR031803">
    <property type="entry name" value="BAT_GAF/HTH-assoc"/>
</dbReference>
<keyword evidence="6" id="KW-0175">Coiled coil</keyword>
<dbReference type="CDD" id="cd00130">
    <property type="entry name" value="PAS"/>
    <property type="match status" value="1"/>
</dbReference>
<dbReference type="RefSeq" id="WP_103423951.1">
    <property type="nucleotide sequence ID" value="NZ_CP026309.1"/>
</dbReference>
<dbReference type="Gene3D" id="3.30.450.20">
    <property type="entry name" value="PAS domain"/>
    <property type="match status" value="1"/>
</dbReference>
<name>A0A2I8VET2_9EURY</name>
<evidence type="ECO:0000256" key="1">
    <source>
        <dbReference type="ARBA" id="ARBA00022630"/>
    </source>
</evidence>
<dbReference type="EMBL" id="CP026309">
    <property type="protein sequence ID" value="AUV80443.1"/>
    <property type="molecule type" value="Genomic_DNA"/>
</dbReference>
<dbReference type="InterPro" id="IPR035965">
    <property type="entry name" value="PAS-like_dom_sf"/>
</dbReference>
<evidence type="ECO:0000313" key="10">
    <source>
        <dbReference type="Proteomes" id="UP000236584"/>
    </source>
</evidence>
<dbReference type="Pfam" id="PF04967">
    <property type="entry name" value="HTH_10"/>
    <property type="match status" value="1"/>
</dbReference>
<dbReference type="InterPro" id="IPR007050">
    <property type="entry name" value="HTH_bacterioopsin"/>
</dbReference>
<keyword evidence="4" id="KW-0805">Transcription regulation</keyword>
<evidence type="ECO:0000259" key="8">
    <source>
        <dbReference type="PROSITE" id="PS50113"/>
    </source>
</evidence>
<evidence type="ECO:0000313" key="9">
    <source>
        <dbReference type="EMBL" id="AUV80443.1"/>
    </source>
</evidence>
<dbReference type="KEGG" id="srub:C2R22_01205"/>
<dbReference type="NCBIfam" id="TIGR00229">
    <property type="entry name" value="sensory_box"/>
    <property type="match status" value="1"/>
</dbReference>
<dbReference type="Proteomes" id="UP000236584">
    <property type="component" value="Chromosome"/>
</dbReference>
<dbReference type="GeneID" id="35590664"/>
<dbReference type="PROSITE" id="PS50112">
    <property type="entry name" value="PAS"/>
    <property type="match status" value="1"/>
</dbReference>
<dbReference type="Pfam" id="PF13426">
    <property type="entry name" value="PAS_9"/>
    <property type="match status" value="1"/>
</dbReference>
<keyword evidence="10" id="KW-1185">Reference proteome</keyword>
<reference evidence="9 10" key="1">
    <citation type="submission" date="2018-01" db="EMBL/GenBank/DDBJ databases">
        <title>Complete genome sequence of Salinigranum rubrum GX10T, an extremely halophilic archaeon isolated from a marine solar saltern.</title>
        <authorList>
            <person name="Han S."/>
        </authorList>
    </citation>
    <scope>NUCLEOTIDE SEQUENCE [LARGE SCALE GENOMIC DNA]</scope>
    <source>
        <strain evidence="9 10">GX10</strain>
    </source>
</reference>
<feature type="coiled-coil region" evidence="6">
    <location>
        <begin position="268"/>
        <end position="302"/>
    </location>
</feature>
<dbReference type="OrthoDB" id="106505at2157"/>
<dbReference type="PROSITE" id="PS50113">
    <property type="entry name" value="PAC"/>
    <property type="match status" value="1"/>
</dbReference>
<dbReference type="SUPFAM" id="SSF55781">
    <property type="entry name" value="GAF domain-like"/>
    <property type="match status" value="1"/>
</dbReference>
<dbReference type="InterPro" id="IPR036388">
    <property type="entry name" value="WH-like_DNA-bd_sf"/>
</dbReference>
<dbReference type="SUPFAM" id="SSF88659">
    <property type="entry name" value="Sigma3 and sigma4 domains of RNA polymerase sigma factors"/>
    <property type="match status" value="1"/>
</dbReference>
<evidence type="ECO:0000256" key="5">
    <source>
        <dbReference type="ARBA" id="ARBA00023163"/>
    </source>
</evidence>
<keyword evidence="3" id="KW-0157">Chromophore</keyword>
<protein>
    <submittedName>
        <fullName evidence="9">Bacterio-opsin activator</fullName>
    </submittedName>
</protein>
<dbReference type="InterPro" id="IPR029016">
    <property type="entry name" value="GAF-like_dom_sf"/>
</dbReference>
<dbReference type="InterPro" id="IPR001610">
    <property type="entry name" value="PAC"/>
</dbReference>
<dbReference type="SMART" id="SM00086">
    <property type="entry name" value="PAC"/>
    <property type="match status" value="1"/>
</dbReference>
<dbReference type="InterPro" id="IPR000700">
    <property type="entry name" value="PAS-assoc_C"/>
</dbReference>
<evidence type="ECO:0000259" key="7">
    <source>
        <dbReference type="PROSITE" id="PS50112"/>
    </source>
</evidence>
<feature type="domain" description="PAC" evidence="8">
    <location>
        <begin position="225"/>
        <end position="277"/>
    </location>
</feature>
<organism evidence="9 10">
    <name type="scientific">Salinigranum rubrum</name>
    <dbReference type="NCBI Taxonomy" id="755307"/>
    <lineage>
        <taxon>Archaea</taxon>
        <taxon>Methanobacteriati</taxon>
        <taxon>Methanobacteriota</taxon>
        <taxon>Stenosarchaea group</taxon>
        <taxon>Halobacteria</taxon>
        <taxon>Halobacteriales</taxon>
        <taxon>Haloferacaceae</taxon>
        <taxon>Salinigranum</taxon>
    </lineage>
</organism>
<evidence type="ECO:0000256" key="3">
    <source>
        <dbReference type="ARBA" id="ARBA00022991"/>
    </source>
</evidence>
<keyword evidence="5" id="KW-0804">Transcription</keyword>
<gene>
    <name evidence="9" type="ORF">C2R22_01205</name>
</gene>
<proteinExistence type="predicted"/>
<accession>A0A2I8VET2</accession>
<evidence type="ECO:0000256" key="6">
    <source>
        <dbReference type="SAM" id="Coils"/>
    </source>
</evidence>
<evidence type="ECO:0000256" key="4">
    <source>
        <dbReference type="ARBA" id="ARBA00023015"/>
    </source>
</evidence>
<dbReference type="SMART" id="SM00091">
    <property type="entry name" value="PAS"/>
    <property type="match status" value="1"/>
</dbReference>
<dbReference type="PANTHER" id="PTHR47429:SF2">
    <property type="entry name" value="PROTEIN TWIN LOV 1"/>
    <property type="match status" value="1"/>
</dbReference>
<dbReference type="Gene3D" id="1.10.10.10">
    <property type="entry name" value="Winged helix-like DNA-binding domain superfamily/Winged helix DNA-binding domain"/>
    <property type="match status" value="1"/>
</dbReference>
<sequence length="680" mass="72928">MTDALDVESGTSRPGEAREDFSDVTVVLVAAGDRLRSRATTLLTDVFGRDDVTSVGHLDDVPAETPASCLVVADDAVDDLAGVVAGYPEAAVIVLATAPSDRTTGAALDAGAADVVPVDESNRFGRLGERVAAVVAWGEFRPEATARITEELKEQAMDEAPVGITIADFSLPDRPLVYVNRAFCRTTGYSPAEALGRNCRYLQGPDTDPESVAKLRRAVDAGEPTSVELLNYRRDGSEFWNRVDIAPIENSDGEVTHYVGFQTDITARVRAEEAAERYAAAANRERERLQGLLEHIEGLLEDVTGVLVRAESRTELERGVCEQVADAPSYAYAWVGDCDLAPDTVVPKVWTEDADEMTSGDAVEDLVIDRDDTSEPVGRAVSTRTPRAGLVEGTVHAAAGVPFEGVVAVPLLHRETLYGVLVVYTHTTEVEEHELVVLGTVGRAVGAAIDAFESRRTLLTESVVELQVVVDDPTDPLVALATEAGCSLASEGFVVRDDGTILVFVSVTPPETELDAVSVPDIEEVRRIGEATETGLFEVVLPAKSNLSLVAETGGRLTDLGVDPQDGSLTLTVTVADRSTGRALLDGLREVSSSVRVGRIRERDTPPATRRGFVADVEDALTEKQRTALQLAHVGGFFEWPHGISGDELADAMGVSRSTFHQHLRAAEKKLVSRFHRDDS</sequence>
<evidence type="ECO:0000256" key="2">
    <source>
        <dbReference type="ARBA" id="ARBA00022643"/>
    </source>
</evidence>
<dbReference type="AlphaFoldDB" id="A0A2I8VET2"/>
<keyword evidence="1" id="KW-0285">Flavoprotein</keyword>
<dbReference type="InterPro" id="IPR000014">
    <property type="entry name" value="PAS"/>
</dbReference>
<dbReference type="Pfam" id="PF15915">
    <property type="entry name" value="BAT"/>
    <property type="match status" value="1"/>
</dbReference>
<dbReference type="InterPro" id="IPR013324">
    <property type="entry name" value="RNA_pol_sigma_r3/r4-like"/>
</dbReference>
<keyword evidence="2" id="KW-0288">FMN</keyword>
<dbReference type="Gene3D" id="3.30.450.40">
    <property type="match status" value="1"/>
</dbReference>
<dbReference type="SUPFAM" id="SSF55785">
    <property type="entry name" value="PYP-like sensor domain (PAS domain)"/>
    <property type="match status" value="1"/>
</dbReference>